<dbReference type="AlphaFoldDB" id="A0A0U0QWE9"/>
<feature type="region of interest" description="Disordered" evidence="1">
    <location>
        <begin position="179"/>
        <end position="218"/>
    </location>
</feature>
<dbReference type="Proteomes" id="UP000038802">
    <property type="component" value="Unassembled WGS sequence"/>
</dbReference>
<gene>
    <name evidence="2" type="ORF">ERS007657_01295</name>
    <name evidence="3" type="ORF">ERS007703_01502</name>
    <name evidence="4" type="ORF">ERS007720_01563</name>
</gene>
<organism evidence="3 5">
    <name type="scientific">Mycobacterium tuberculosis</name>
    <dbReference type="NCBI Taxonomy" id="1773"/>
    <lineage>
        <taxon>Bacteria</taxon>
        <taxon>Bacillati</taxon>
        <taxon>Actinomycetota</taxon>
        <taxon>Actinomycetes</taxon>
        <taxon>Mycobacteriales</taxon>
        <taxon>Mycobacteriaceae</taxon>
        <taxon>Mycobacterium</taxon>
        <taxon>Mycobacterium tuberculosis complex</taxon>
    </lineage>
</organism>
<dbReference type="Proteomes" id="UP000046680">
    <property type="component" value="Unassembled WGS sequence"/>
</dbReference>
<evidence type="ECO:0000313" key="6">
    <source>
        <dbReference type="Proteomes" id="UP000044938"/>
    </source>
</evidence>
<protein>
    <submittedName>
        <fullName evidence="3">Uncharacterized protein</fullName>
    </submittedName>
</protein>
<dbReference type="EMBL" id="CGCX01000382">
    <property type="protein sequence ID" value="CFR74629.1"/>
    <property type="molecule type" value="Genomic_DNA"/>
</dbReference>
<accession>A0A0U0QWE9</accession>
<evidence type="ECO:0000313" key="3">
    <source>
        <dbReference type="EMBL" id="COV49197.1"/>
    </source>
</evidence>
<evidence type="ECO:0000313" key="5">
    <source>
        <dbReference type="Proteomes" id="UP000038802"/>
    </source>
</evidence>
<sequence>MVGEVADVDPLPPALGGLPHLVGGLVVGLRRRVFGPAQRDEHVVTLLHPGACACFPALQPDPQVGGQPQRRVRVGLRVGAGYGLAVSLGRVFPGGAQAVIVERRLAAHHQFNGAADAAHRAQQDVLGVPVHRGAAVGPRSPFDIVPFTHHQRVSHDQPAGMGLPGGLHDQAARKVASRRRHRNTVGAQTKMAGAAVQDRAEHTGGVRPWHTQPLHRTRRRNQARRFPIGQERVVGDRRKRVAQWRTGR</sequence>
<name>A0A0U0QWE9_MYCTX</name>
<dbReference type="EMBL" id="CSAJ01000161">
    <property type="protein sequence ID" value="COW06179.1"/>
    <property type="molecule type" value="Genomic_DNA"/>
</dbReference>
<evidence type="ECO:0000256" key="1">
    <source>
        <dbReference type="SAM" id="MobiDB-lite"/>
    </source>
</evidence>
<proteinExistence type="predicted"/>
<reference evidence="3" key="2">
    <citation type="submission" date="2015-03" db="EMBL/GenBank/DDBJ databases">
        <authorList>
            <person name="Murphy D."/>
        </authorList>
    </citation>
    <scope>NUCLEOTIDE SEQUENCE [LARGE SCALE GENOMIC DNA]</scope>
    <source>
        <strain evidence="3">K00500041</strain>
    </source>
</reference>
<reference evidence="5 6" key="1">
    <citation type="submission" date="2015-03" db="EMBL/GenBank/DDBJ databases">
        <authorList>
            <consortium name="Pathogen Informatics"/>
        </authorList>
    </citation>
    <scope>NUCLEOTIDE SEQUENCE [LARGE SCALE GENOMIC DNA]</scope>
    <source>
        <strain evidence="2 7">C09601061</strain>
        <strain evidence="5">K00500041</strain>
        <strain evidence="4 6">M09401471</strain>
    </source>
</reference>
<dbReference type="EMBL" id="CSAE01000128">
    <property type="protein sequence ID" value="COV49197.1"/>
    <property type="molecule type" value="Genomic_DNA"/>
</dbReference>
<evidence type="ECO:0000313" key="4">
    <source>
        <dbReference type="EMBL" id="COW06179.1"/>
    </source>
</evidence>
<dbReference type="Proteomes" id="UP000044938">
    <property type="component" value="Unassembled WGS sequence"/>
</dbReference>
<evidence type="ECO:0000313" key="2">
    <source>
        <dbReference type="EMBL" id="CFR74629.1"/>
    </source>
</evidence>
<evidence type="ECO:0000313" key="7">
    <source>
        <dbReference type="Proteomes" id="UP000046680"/>
    </source>
</evidence>